<dbReference type="RefSeq" id="WP_186856993.1">
    <property type="nucleotide sequence ID" value="NZ_JACOON010000002.1"/>
</dbReference>
<evidence type="ECO:0000313" key="2">
    <source>
        <dbReference type="Proteomes" id="UP000606889"/>
    </source>
</evidence>
<name>A0ABR7ECF9_9FIRM</name>
<accession>A0ABR7ECF9</accession>
<dbReference type="EMBL" id="JACOON010000002">
    <property type="protein sequence ID" value="MBC5647460.1"/>
    <property type="molecule type" value="Genomic_DNA"/>
</dbReference>
<dbReference type="Proteomes" id="UP000606889">
    <property type="component" value="Unassembled WGS sequence"/>
</dbReference>
<comment type="caution">
    <text evidence="1">The sequence shown here is derived from an EMBL/GenBank/DDBJ whole genome shotgun (WGS) entry which is preliminary data.</text>
</comment>
<proteinExistence type="predicted"/>
<evidence type="ECO:0000313" key="1">
    <source>
        <dbReference type="EMBL" id="MBC5647460.1"/>
    </source>
</evidence>
<keyword evidence="2" id="KW-1185">Reference proteome</keyword>
<organism evidence="1 2">
    <name type="scientific">Christensenella tenuis</name>
    <dbReference type="NCBI Taxonomy" id="2763033"/>
    <lineage>
        <taxon>Bacteria</taxon>
        <taxon>Bacillati</taxon>
        <taxon>Bacillota</taxon>
        <taxon>Clostridia</taxon>
        <taxon>Christensenellales</taxon>
        <taxon>Christensenellaceae</taxon>
        <taxon>Christensenella</taxon>
    </lineage>
</organism>
<reference evidence="1 2" key="1">
    <citation type="submission" date="2020-08" db="EMBL/GenBank/DDBJ databases">
        <title>Genome public.</title>
        <authorList>
            <person name="Liu C."/>
            <person name="Sun Q."/>
        </authorList>
    </citation>
    <scope>NUCLEOTIDE SEQUENCE [LARGE SCALE GENOMIC DNA]</scope>
    <source>
        <strain evidence="1 2">NSJ-35</strain>
    </source>
</reference>
<sequence>MTLRARITLTALSVILAALFVRGFYGYGERQYTDEFDSTHFPTALPRISC</sequence>
<protein>
    <submittedName>
        <fullName evidence="1">Uncharacterized protein</fullName>
    </submittedName>
</protein>
<gene>
    <name evidence="1" type="ORF">H8S18_03845</name>
</gene>